<protein>
    <submittedName>
        <fullName evidence="7">Uncharacterized protein</fullName>
    </submittedName>
</protein>
<evidence type="ECO:0000313" key="7">
    <source>
        <dbReference type="EMBL" id="QEK38631.1"/>
    </source>
</evidence>
<organism evidence="7 8">
    <name type="scientific">Candidatus Cytomitobacter primus</name>
    <dbReference type="NCBI Taxonomy" id="2066024"/>
    <lineage>
        <taxon>Bacteria</taxon>
        <taxon>Pseudomonadati</taxon>
        <taxon>Pseudomonadota</taxon>
        <taxon>Alphaproteobacteria</taxon>
        <taxon>Holosporales</taxon>
        <taxon>Holosporaceae</taxon>
        <taxon>Candidatus Cytomitobacter</taxon>
    </lineage>
</organism>
<evidence type="ECO:0000313" key="8">
    <source>
        <dbReference type="Proteomes" id="UP000325004"/>
    </source>
</evidence>
<evidence type="ECO:0000256" key="2">
    <source>
        <dbReference type="ARBA" id="ARBA00022448"/>
    </source>
</evidence>
<comment type="subcellular location">
    <subcellularLocation>
        <location evidence="1">Membrane</location>
    </subcellularLocation>
</comment>
<keyword evidence="2" id="KW-0813">Transport</keyword>
<evidence type="ECO:0000256" key="6">
    <source>
        <dbReference type="ARBA" id="ARBA00023310"/>
    </source>
</evidence>
<evidence type="ECO:0000256" key="5">
    <source>
        <dbReference type="ARBA" id="ARBA00023136"/>
    </source>
</evidence>
<keyword evidence="3" id="KW-0375">Hydrogen ion transport</keyword>
<dbReference type="InterPro" id="IPR000711">
    <property type="entry name" value="ATPase_OSCP/dsu"/>
</dbReference>
<evidence type="ECO:0000256" key="4">
    <source>
        <dbReference type="ARBA" id="ARBA00023065"/>
    </source>
</evidence>
<dbReference type="Pfam" id="PF00213">
    <property type="entry name" value="OSCP"/>
    <property type="match status" value="1"/>
</dbReference>
<keyword evidence="4" id="KW-0406">Ion transport</keyword>
<dbReference type="EMBL" id="CP043316">
    <property type="protein sequence ID" value="QEK38631.1"/>
    <property type="molecule type" value="Genomic_DNA"/>
</dbReference>
<reference evidence="7 8" key="1">
    <citation type="submission" date="2019-08" db="EMBL/GenBank/DDBJ databases">
        <title>Highly reduced genomes of protist endosymbionts show evolutionary convergence.</title>
        <authorList>
            <person name="George E."/>
            <person name="Husnik F."/>
            <person name="Tashyreva D."/>
            <person name="Prokopchuk G."/>
            <person name="Horak A."/>
            <person name="Kwong W.K."/>
            <person name="Lukes J."/>
            <person name="Keeling P.J."/>
        </authorList>
    </citation>
    <scope>NUCLEOTIDE SEQUENCE [LARGE SCALE GENOMIC DNA]</scope>
    <source>
        <strain evidence="7">1604LC</strain>
    </source>
</reference>
<keyword evidence="6" id="KW-0066">ATP synthesis</keyword>
<dbReference type="RefSeq" id="WP_148971752.1">
    <property type="nucleotide sequence ID" value="NZ_CP043316.1"/>
</dbReference>
<name>A0A5C0UG29_9PROT</name>
<proteinExistence type="predicted"/>
<evidence type="ECO:0000256" key="1">
    <source>
        <dbReference type="ARBA" id="ARBA00004370"/>
    </source>
</evidence>
<dbReference type="Proteomes" id="UP000325004">
    <property type="component" value="Chromosome"/>
</dbReference>
<dbReference type="OrthoDB" id="9857443at2"/>
<evidence type="ECO:0000256" key="3">
    <source>
        <dbReference type="ARBA" id="ARBA00022781"/>
    </source>
</evidence>
<dbReference type="AlphaFoldDB" id="A0A5C0UG29"/>
<dbReference type="KEGG" id="cpri:FZC34_01775"/>
<gene>
    <name evidence="7" type="ORF">FZC34_01775</name>
</gene>
<dbReference type="GO" id="GO:0016020">
    <property type="term" value="C:membrane"/>
    <property type="evidence" value="ECO:0007669"/>
    <property type="project" value="UniProtKB-SubCell"/>
</dbReference>
<keyword evidence="5" id="KW-0472">Membrane</keyword>
<dbReference type="GO" id="GO:0046933">
    <property type="term" value="F:proton-transporting ATP synthase activity, rotational mechanism"/>
    <property type="evidence" value="ECO:0007669"/>
    <property type="project" value="InterPro"/>
</dbReference>
<keyword evidence="8" id="KW-1185">Reference proteome</keyword>
<accession>A0A5C0UG29</accession>
<sequence length="165" mass="19112">MSLQHSVWSNVPVDRISDLTADILKIYIFRKKENDTWNSIPILNLDLENTLNLSKISNDIISYVYNSCTWSDFNQFISMMYRQCSICKSNINNVQVILSKPDEELEQIVRKFIVDQFENDVNIIFKYKISILGGVMIDIGSIRIDASYGNMLNKFIGELHESFKA</sequence>